<dbReference type="Pfam" id="PF01695">
    <property type="entry name" value="IstB_IS21"/>
    <property type="match status" value="1"/>
</dbReference>
<evidence type="ECO:0000313" key="4">
    <source>
        <dbReference type="Proteomes" id="UP000677228"/>
    </source>
</evidence>
<accession>A0A8S2CJS4</accession>
<dbReference type="InterPro" id="IPR027417">
    <property type="entry name" value="P-loop_NTPase"/>
</dbReference>
<reference evidence="2" key="1">
    <citation type="submission" date="2021-02" db="EMBL/GenBank/DDBJ databases">
        <authorList>
            <person name="Nowell W R."/>
        </authorList>
    </citation>
    <scope>NUCLEOTIDE SEQUENCE</scope>
</reference>
<dbReference type="AlphaFoldDB" id="A0A8S2CJS4"/>
<dbReference type="GO" id="GO:0006260">
    <property type="term" value="P:DNA replication"/>
    <property type="evidence" value="ECO:0007669"/>
    <property type="project" value="TreeGrafter"/>
</dbReference>
<dbReference type="Proteomes" id="UP000677228">
    <property type="component" value="Unassembled WGS sequence"/>
</dbReference>
<evidence type="ECO:0000259" key="1">
    <source>
        <dbReference type="Pfam" id="PF01695"/>
    </source>
</evidence>
<dbReference type="CDD" id="cd00009">
    <property type="entry name" value="AAA"/>
    <property type="match status" value="1"/>
</dbReference>
<evidence type="ECO:0000313" key="3">
    <source>
        <dbReference type="EMBL" id="CAF3491956.1"/>
    </source>
</evidence>
<comment type="caution">
    <text evidence="2">The sequence shown here is derived from an EMBL/GenBank/DDBJ whole genome shotgun (WGS) entry which is preliminary data.</text>
</comment>
<dbReference type="EMBL" id="CAJNOK010000001">
    <property type="protein sequence ID" value="CAF0720801.1"/>
    <property type="molecule type" value="Genomic_DNA"/>
</dbReference>
<proteinExistence type="predicted"/>
<evidence type="ECO:0000313" key="2">
    <source>
        <dbReference type="EMBL" id="CAF0720801.1"/>
    </source>
</evidence>
<feature type="domain" description="IstB-like ATP-binding" evidence="1">
    <location>
        <begin position="112"/>
        <end position="198"/>
    </location>
</feature>
<dbReference type="Gene3D" id="3.40.50.300">
    <property type="entry name" value="P-loop containing nucleotide triphosphate hydrolases"/>
    <property type="match status" value="1"/>
</dbReference>
<dbReference type="GO" id="GO:0005524">
    <property type="term" value="F:ATP binding"/>
    <property type="evidence" value="ECO:0007669"/>
    <property type="project" value="InterPro"/>
</dbReference>
<sequence>MASLFETEPSRLELEIDAICAQLGLNEIARKKGLMVLEDHVRSIHLSATNHQIDNCAQMLKGFSLHLDTGPNGSVRPFYVPCSCLKQWNEHNAYIKKYVMHHFPNQGRKAAVASLQESLMPEAIKGVYLYGDPGTGKTTLTIAFANEIAKRGKSVAHVLVQELVAMLKASFGDENAEKAGDVTDRLREVDLLVLDDIGGETNGE</sequence>
<dbReference type="EMBL" id="CAJOBA010000001">
    <property type="protein sequence ID" value="CAF3491956.1"/>
    <property type="molecule type" value="Genomic_DNA"/>
</dbReference>
<organism evidence="2 4">
    <name type="scientific">Didymodactylos carnosus</name>
    <dbReference type="NCBI Taxonomy" id="1234261"/>
    <lineage>
        <taxon>Eukaryota</taxon>
        <taxon>Metazoa</taxon>
        <taxon>Spiralia</taxon>
        <taxon>Gnathifera</taxon>
        <taxon>Rotifera</taxon>
        <taxon>Eurotatoria</taxon>
        <taxon>Bdelloidea</taxon>
        <taxon>Philodinida</taxon>
        <taxon>Philodinidae</taxon>
        <taxon>Didymodactylos</taxon>
    </lineage>
</organism>
<protein>
    <recommendedName>
        <fullName evidence="1">IstB-like ATP-binding domain-containing protein</fullName>
    </recommendedName>
</protein>
<dbReference type="Proteomes" id="UP000682733">
    <property type="component" value="Unassembled WGS sequence"/>
</dbReference>
<name>A0A8S2CJS4_9BILA</name>
<dbReference type="PANTHER" id="PTHR30050">
    <property type="entry name" value="CHROMOSOMAL REPLICATION INITIATOR PROTEIN DNAA"/>
    <property type="match status" value="1"/>
</dbReference>
<dbReference type="SUPFAM" id="SSF52540">
    <property type="entry name" value="P-loop containing nucleoside triphosphate hydrolases"/>
    <property type="match status" value="1"/>
</dbReference>
<dbReference type="InterPro" id="IPR002611">
    <property type="entry name" value="IstB_ATP-bd"/>
</dbReference>
<dbReference type="PANTHER" id="PTHR30050:SF4">
    <property type="entry name" value="ATP-BINDING PROTEIN RV3427C IN INSERTION SEQUENCE-RELATED"/>
    <property type="match status" value="1"/>
</dbReference>
<gene>
    <name evidence="2" type="ORF">OVA965_LOCUS25</name>
    <name evidence="3" type="ORF">TMI583_LOCUS25</name>
</gene>